<feature type="domain" description="Glycosyl hydrolase-like 10" evidence="2">
    <location>
        <begin position="26"/>
        <end position="347"/>
    </location>
</feature>
<sequence>MKRFAVFLPFLLIVTILHAGKYPKREMRAVWIATVANIDWPSRAGLSTNMQKEEMIELLDLAKEYHFNTIVFQIRPATDAFYKSELEPWSQWLMGEQGKAPDPVYDPLEFTIKECRKRGLDIHVWMNPYRAVFDTARSSIFDSHPIKKHPEWFVKYGSKAYFNPGLPETRNHVSRVVADIIRRYEVDAIHFDDYFYPYRISGQDFPDQDAFDLYPRGFTTDKKEDWRRDNVDLIIKQLHDTIKRVAPQVEFGISPFGVWRNNDKDPRGSATKAGQTNYDDLYADVLKWQAEGWIDYVTPQIYWPIGKKVADYAVLVDWWNKNAFDCPMYIGHGLYRLNAQSNEKAWQKSKEIDKQIKLIRKSENVDGSMFFSAKYLRTNPLGFKERIQKKRYKYEALPPKNKRVEQIIPESPLNAQWDSNEKEVVLTWEAGENNVGYVIYKCKKNNEPKLDEVRSIVAITGGTELRFQVEKKNSPFKYKYFITAVSLTNNESNAVMFE</sequence>
<dbReference type="InterPro" id="IPR003790">
    <property type="entry name" value="GHL10"/>
</dbReference>
<organism evidence="3 4">
    <name type="scientific">Carboxylicivirga linearis</name>
    <dbReference type="NCBI Taxonomy" id="1628157"/>
    <lineage>
        <taxon>Bacteria</taxon>
        <taxon>Pseudomonadati</taxon>
        <taxon>Bacteroidota</taxon>
        <taxon>Bacteroidia</taxon>
        <taxon>Marinilabiliales</taxon>
        <taxon>Marinilabiliaceae</taxon>
        <taxon>Carboxylicivirga</taxon>
    </lineage>
</organism>
<evidence type="ECO:0000313" key="4">
    <source>
        <dbReference type="Proteomes" id="UP000708576"/>
    </source>
</evidence>
<dbReference type="InterPro" id="IPR013783">
    <property type="entry name" value="Ig-like_fold"/>
</dbReference>
<evidence type="ECO:0000256" key="1">
    <source>
        <dbReference type="ARBA" id="ARBA00022729"/>
    </source>
</evidence>
<dbReference type="SUPFAM" id="SSF49265">
    <property type="entry name" value="Fibronectin type III"/>
    <property type="match status" value="1"/>
</dbReference>
<dbReference type="RefSeq" id="WP_212217174.1">
    <property type="nucleotide sequence ID" value="NZ_JAGUCO010000016.1"/>
</dbReference>
<dbReference type="PANTHER" id="PTHR43405:SF1">
    <property type="entry name" value="GLYCOSYL HYDROLASE DIGH"/>
    <property type="match status" value="1"/>
</dbReference>
<name>A0ABS5JYR3_9BACT</name>
<gene>
    <name evidence="3" type="ORF">KEM10_16725</name>
</gene>
<dbReference type="PANTHER" id="PTHR43405">
    <property type="entry name" value="GLYCOSYL HYDROLASE DIGH"/>
    <property type="match status" value="1"/>
</dbReference>
<dbReference type="SUPFAM" id="SSF51445">
    <property type="entry name" value="(Trans)glycosidases"/>
    <property type="match status" value="1"/>
</dbReference>
<protein>
    <submittedName>
        <fullName evidence="3">Family 10 glycosylhydrolase</fullName>
    </submittedName>
</protein>
<evidence type="ECO:0000313" key="3">
    <source>
        <dbReference type="EMBL" id="MBS2099935.1"/>
    </source>
</evidence>
<accession>A0ABS5JYR3</accession>
<dbReference type="InterPro" id="IPR017853">
    <property type="entry name" value="GH"/>
</dbReference>
<proteinExistence type="predicted"/>
<keyword evidence="1" id="KW-0732">Signal</keyword>
<dbReference type="Gene3D" id="3.20.20.80">
    <property type="entry name" value="Glycosidases"/>
    <property type="match status" value="1"/>
</dbReference>
<dbReference type="Proteomes" id="UP000708576">
    <property type="component" value="Unassembled WGS sequence"/>
</dbReference>
<dbReference type="Gene3D" id="2.60.40.10">
    <property type="entry name" value="Immunoglobulins"/>
    <property type="match status" value="1"/>
</dbReference>
<reference evidence="3 4" key="1">
    <citation type="journal article" date="2015" name="Int. J. Syst. Evol. Microbiol.">
        <title>Carboxylicivirga linearis sp. nov., isolated from a sea cucumber culture pond.</title>
        <authorList>
            <person name="Wang F.Q."/>
            <person name="Zhou Y.X."/>
            <person name="Lin X.Z."/>
            <person name="Chen G.J."/>
            <person name="Du Z.J."/>
        </authorList>
    </citation>
    <scope>NUCLEOTIDE SEQUENCE [LARGE SCALE GENOMIC DNA]</scope>
    <source>
        <strain evidence="3 4">FB218</strain>
    </source>
</reference>
<dbReference type="InterPro" id="IPR036116">
    <property type="entry name" value="FN3_sf"/>
</dbReference>
<keyword evidence="4" id="KW-1185">Reference proteome</keyword>
<evidence type="ECO:0000259" key="2">
    <source>
        <dbReference type="Pfam" id="PF02638"/>
    </source>
</evidence>
<comment type="caution">
    <text evidence="3">The sequence shown here is derived from an EMBL/GenBank/DDBJ whole genome shotgun (WGS) entry which is preliminary data.</text>
</comment>
<dbReference type="EMBL" id="JAGUCO010000016">
    <property type="protein sequence ID" value="MBS2099935.1"/>
    <property type="molecule type" value="Genomic_DNA"/>
</dbReference>
<dbReference type="Pfam" id="PF02638">
    <property type="entry name" value="GHL10"/>
    <property type="match status" value="1"/>
</dbReference>
<dbReference type="InterPro" id="IPR052177">
    <property type="entry name" value="Divisome_Glycosyl_Hydrolase"/>
</dbReference>